<keyword evidence="2" id="KW-0732">Signal</keyword>
<feature type="chain" id="PRO_5020810630" description="Transglutaminase-like domain-containing protein" evidence="2">
    <location>
        <begin position="41"/>
        <end position="507"/>
    </location>
</feature>
<evidence type="ECO:0000313" key="3">
    <source>
        <dbReference type="EMBL" id="THG36473.1"/>
    </source>
</evidence>
<name>A0A4S4G007_9ACTN</name>
<dbReference type="AlphaFoldDB" id="A0A4S4G007"/>
<feature type="signal peptide" evidence="2">
    <location>
        <begin position="1"/>
        <end position="40"/>
    </location>
</feature>
<accession>A0A4S4G007</accession>
<keyword evidence="1" id="KW-0677">Repeat</keyword>
<organism evidence="3 4">
    <name type="scientific">Adlercreutzia caecimuris</name>
    <dbReference type="NCBI Taxonomy" id="671266"/>
    <lineage>
        <taxon>Bacteria</taxon>
        <taxon>Bacillati</taxon>
        <taxon>Actinomycetota</taxon>
        <taxon>Coriobacteriia</taxon>
        <taxon>Eggerthellales</taxon>
        <taxon>Eggerthellaceae</taxon>
        <taxon>Adlercreutzia</taxon>
    </lineage>
</organism>
<dbReference type="Proteomes" id="UP000308978">
    <property type="component" value="Unassembled WGS sequence"/>
</dbReference>
<dbReference type="Gene3D" id="2.10.270.20">
    <property type="match status" value="1"/>
</dbReference>
<evidence type="ECO:0000256" key="2">
    <source>
        <dbReference type="SAM" id="SignalP"/>
    </source>
</evidence>
<dbReference type="SUPFAM" id="SSF69360">
    <property type="entry name" value="Cell wall binding repeat"/>
    <property type="match status" value="2"/>
</dbReference>
<evidence type="ECO:0000256" key="1">
    <source>
        <dbReference type="ARBA" id="ARBA00022737"/>
    </source>
</evidence>
<reference evidence="3 4" key="1">
    <citation type="submission" date="2019-04" db="EMBL/GenBank/DDBJ databases">
        <title>Microbes associate with the intestines of laboratory mice.</title>
        <authorList>
            <person name="Navarre W."/>
            <person name="Wong E."/>
            <person name="Huang K.C."/>
            <person name="Tropini C."/>
            <person name="Ng K."/>
            <person name="Yu B."/>
        </authorList>
    </citation>
    <scope>NUCLEOTIDE SEQUENCE [LARGE SCALE GENOMIC DNA]</scope>
    <source>
        <strain evidence="3 4">NM80_B27</strain>
    </source>
</reference>
<sequence>MVTESARRHSMPRFHLLQHSVCTALAILLAAFLLAGTAMAATTTPAFADEPAAPSVQWVEKGSRIYCKVDGVAQKGGLRTINGKAYLFDKKGRQLTGWHKVGKHYRYFTVANKAKGAMVTGKVVNGVKLDKQGRAVLNDQTKAELKVLAKATAFVERNTKPGWSQKKKLRACFNLLRDKYSERAFRGFSSKSGWQRAFALDIFNKKSGSCHSYAAAFAYIANAIGCKSCKVVSSGGHSWAEADGKVYDPEWAKHCRVDLFAFPYARSGQGGTPGYKNARTYVVTIAPRTKALGGKASTASSRFAGKRGLVKMDGARYYVQNGKAVKKQWKTVKGAKYYFLANGKAATGPAKIKGAWYVFGQNGKLLTGKKTRLVKVAGDTYRVTKSGRAKAGWDSAKVRRFAENGQMMTGTAVVGEKFYAFSAKGRYNAAKTKQLRSAARIDGDAAPLLKLLGSPQKRTYSASCYQMTDADGNSILGDDGRLVYPHFTVFTFKADNGVEYYRGVEAR</sequence>
<evidence type="ECO:0000313" key="4">
    <source>
        <dbReference type="Proteomes" id="UP000308978"/>
    </source>
</evidence>
<protein>
    <recommendedName>
        <fullName evidence="5">Transglutaminase-like domain-containing protein</fullName>
    </recommendedName>
</protein>
<dbReference type="EMBL" id="SSTJ01000016">
    <property type="protein sequence ID" value="THG36473.1"/>
    <property type="molecule type" value="Genomic_DNA"/>
</dbReference>
<gene>
    <name evidence="3" type="ORF">E5986_10100</name>
</gene>
<comment type="caution">
    <text evidence="3">The sequence shown here is derived from an EMBL/GenBank/DDBJ whole genome shotgun (WGS) entry which is preliminary data.</text>
</comment>
<evidence type="ECO:0008006" key="5">
    <source>
        <dbReference type="Google" id="ProtNLM"/>
    </source>
</evidence>
<dbReference type="InterPro" id="IPR038765">
    <property type="entry name" value="Papain-like_cys_pep_sf"/>
</dbReference>
<dbReference type="SUPFAM" id="SSF54001">
    <property type="entry name" value="Cysteine proteinases"/>
    <property type="match status" value="1"/>
</dbReference>
<dbReference type="Pfam" id="PF19127">
    <property type="entry name" value="Choline_bind_3"/>
    <property type="match status" value="2"/>
</dbReference>
<dbReference type="InterPro" id="IPR018337">
    <property type="entry name" value="Cell_wall/Cho-bd_repeat"/>
</dbReference>
<dbReference type="Gene3D" id="2.10.270.10">
    <property type="entry name" value="Cholin Binding"/>
    <property type="match status" value="2"/>
</dbReference>
<proteinExistence type="predicted"/>